<evidence type="ECO:0000313" key="2">
    <source>
        <dbReference type="Proteomes" id="UP000075613"/>
    </source>
</evidence>
<comment type="caution">
    <text evidence="1">The sequence shown here is derived from an EMBL/GenBank/DDBJ whole genome shotgun (WGS) entry which is preliminary data.</text>
</comment>
<proteinExistence type="predicted"/>
<reference evidence="1 2" key="1">
    <citation type="journal article" date="2015" name="Int. J. Syst. Evol. Microbiol.">
        <title>Burkholderia monticola sp. nov., isolated from mountain soil.</title>
        <authorList>
            <person name="Baek I."/>
            <person name="Seo B."/>
            <person name="Lee I."/>
            <person name="Yi H."/>
            <person name="Chun J."/>
        </authorList>
    </citation>
    <scope>NUCLEOTIDE SEQUENCE [LARGE SCALE GENOMIC DNA]</scope>
    <source>
        <strain evidence="1 2">JC2948</strain>
    </source>
</reference>
<protein>
    <submittedName>
        <fullName evidence="1">Uncharacterized protein</fullName>
    </submittedName>
</protein>
<dbReference type="AlphaFoldDB" id="A0A149PBZ4"/>
<sequence length="66" mass="7235">MQVRDNEQRTRFILVWADAADGHAELASPRSFRTIRAAIAEGIARFGLLPVRCKVTVSGAAQPVRS</sequence>
<organism evidence="1 2">
    <name type="scientific">Paraburkholderia monticola</name>
    <dbReference type="NCBI Taxonomy" id="1399968"/>
    <lineage>
        <taxon>Bacteria</taxon>
        <taxon>Pseudomonadati</taxon>
        <taxon>Pseudomonadota</taxon>
        <taxon>Betaproteobacteria</taxon>
        <taxon>Burkholderiales</taxon>
        <taxon>Burkholderiaceae</taxon>
        <taxon>Paraburkholderia</taxon>
    </lineage>
</organism>
<name>A0A149PBZ4_9BURK</name>
<accession>A0A149PBZ4</accession>
<evidence type="ECO:0000313" key="1">
    <source>
        <dbReference type="EMBL" id="KXU82541.1"/>
    </source>
</evidence>
<dbReference type="STRING" id="1399968.CI15_34035"/>
<dbReference type="Proteomes" id="UP000075613">
    <property type="component" value="Unassembled WGS sequence"/>
</dbReference>
<dbReference type="EMBL" id="LRBG01000039">
    <property type="protein sequence ID" value="KXU82541.1"/>
    <property type="molecule type" value="Genomic_DNA"/>
</dbReference>
<keyword evidence="2" id="KW-1185">Reference proteome</keyword>
<gene>
    <name evidence="1" type="ORF">CI15_34035</name>
</gene>